<protein>
    <submittedName>
        <fullName evidence="2">Glycosyltransferase family 2 protein</fullName>
    </submittedName>
</protein>
<comment type="caution">
    <text evidence="2">The sequence shown here is derived from an EMBL/GenBank/DDBJ whole genome shotgun (WGS) entry which is preliminary data.</text>
</comment>
<dbReference type="AlphaFoldDB" id="A0AAE3H256"/>
<dbReference type="EMBL" id="RJUF01000017">
    <property type="protein sequence ID" value="MCP9762905.1"/>
    <property type="molecule type" value="Genomic_DNA"/>
</dbReference>
<dbReference type="Gene3D" id="3.90.550.10">
    <property type="entry name" value="Spore Coat Polysaccharide Biosynthesis Protein SpsA, Chain A"/>
    <property type="match status" value="1"/>
</dbReference>
<dbReference type="RefSeq" id="WP_255036683.1">
    <property type="nucleotide sequence ID" value="NZ_RJUF01000017.1"/>
</dbReference>
<evidence type="ECO:0000313" key="2">
    <source>
        <dbReference type="EMBL" id="MCP9762905.1"/>
    </source>
</evidence>
<reference evidence="2 3" key="1">
    <citation type="submission" date="2018-11" db="EMBL/GenBank/DDBJ databases">
        <title>Novel bacteria species description.</title>
        <authorList>
            <person name="Han J.-H."/>
        </authorList>
    </citation>
    <scope>NUCLEOTIDE SEQUENCE [LARGE SCALE GENOMIC DNA]</scope>
    <source>
        <strain evidence="2 3">KCTC23259</strain>
    </source>
</reference>
<dbReference type="InterPro" id="IPR001173">
    <property type="entry name" value="Glyco_trans_2-like"/>
</dbReference>
<organism evidence="2 3">
    <name type="scientific">Lacihabitans soyangensis</name>
    <dbReference type="NCBI Taxonomy" id="869394"/>
    <lineage>
        <taxon>Bacteria</taxon>
        <taxon>Pseudomonadati</taxon>
        <taxon>Bacteroidota</taxon>
        <taxon>Cytophagia</taxon>
        <taxon>Cytophagales</taxon>
        <taxon>Leadbetterellaceae</taxon>
        <taxon>Lacihabitans</taxon>
    </lineage>
</organism>
<evidence type="ECO:0000259" key="1">
    <source>
        <dbReference type="Pfam" id="PF00535"/>
    </source>
</evidence>
<name>A0AAE3H256_9BACT</name>
<keyword evidence="3" id="KW-1185">Reference proteome</keyword>
<sequence>MKDFVSVIICCFNEELHIGEAINSILNQTYQNFEIIIVDDNSNDKTIDIISQFLKVDNRIKLISHEKNEGSASSRNIGIKNSKYELIAILDADDICLPNRLEIQVKFLNQNPEIGIVGSSAFYRGSNKLDKIINMSSENDRIQSEKYLKCPFINSTTVFRKCFFLNVGGYNPYYKRAQDYDLWLRMLKITKGHNINIPLIIYNTSKSHKLVDLLWYPAHASYSSVLRDSAQKKKLVATFRHIVANLWNFLK</sequence>
<dbReference type="Proteomes" id="UP001204144">
    <property type="component" value="Unassembled WGS sequence"/>
</dbReference>
<dbReference type="Pfam" id="PF00535">
    <property type="entry name" value="Glycos_transf_2"/>
    <property type="match status" value="1"/>
</dbReference>
<accession>A0AAE3H256</accession>
<dbReference type="PANTHER" id="PTHR43685">
    <property type="entry name" value="GLYCOSYLTRANSFERASE"/>
    <property type="match status" value="1"/>
</dbReference>
<gene>
    <name evidence="2" type="ORF">EGI31_08040</name>
</gene>
<dbReference type="PANTHER" id="PTHR43685:SF2">
    <property type="entry name" value="GLYCOSYLTRANSFERASE 2-LIKE DOMAIN-CONTAINING PROTEIN"/>
    <property type="match status" value="1"/>
</dbReference>
<feature type="domain" description="Glycosyltransferase 2-like" evidence="1">
    <location>
        <begin position="6"/>
        <end position="161"/>
    </location>
</feature>
<dbReference type="InterPro" id="IPR050834">
    <property type="entry name" value="Glycosyltransf_2"/>
</dbReference>
<dbReference type="SUPFAM" id="SSF53448">
    <property type="entry name" value="Nucleotide-diphospho-sugar transferases"/>
    <property type="match status" value="1"/>
</dbReference>
<dbReference type="InterPro" id="IPR029044">
    <property type="entry name" value="Nucleotide-diphossugar_trans"/>
</dbReference>
<dbReference type="CDD" id="cd00761">
    <property type="entry name" value="Glyco_tranf_GTA_type"/>
    <property type="match status" value="1"/>
</dbReference>
<evidence type="ECO:0000313" key="3">
    <source>
        <dbReference type="Proteomes" id="UP001204144"/>
    </source>
</evidence>
<proteinExistence type="predicted"/>